<feature type="compositionally biased region" description="Basic residues" evidence="1">
    <location>
        <begin position="52"/>
        <end position="63"/>
    </location>
</feature>
<dbReference type="AlphaFoldDB" id="A0A9D3W8M3"/>
<evidence type="ECO:0000313" key="3">
    <source>
        <dbReference type="Proteomes" id="UP000828251"/>
    </source>
</evidence>
<proteinExistence type="predicted"/>
<dbReference type="EMBL" id="JAIQCV010000003">
    <property type="protein sequence ID" value="KAH1114806.1"/>
    <property type="molecule type" value="Genomic_DNA"/>
</dbReference>
<evidence type="ECO:0000256" key="1">
    <source>
        <dbReference type="SAM" id="MobiDB-lite"/>
    </source>
</evidence>
<feature type="compositionally biased region" description="Polar residues" evidence="1">
    <location>
        <begin position="73"/>
        <end position="105"/>
    </location>
</feature>
<sequence length="118" mass="13505">MATKGCNLQFSFFLFYHGWKRGQDDGHDADLTWRRNPWTLVQYNLEIEVSAHRNHGQVLRRKKQPEQRERQSNLESTSATPSREPKPTTNEGPSPNATTPITNPSFEPEPMGIGGSRR</sequence>
<organism evidence="2 3">
    <name type="scientific">Gossypium stocksii</name>
    <dbReference type="NCBI Taxonomy" id="47602"/>
    <lineage>
        <taxon>Eukaryota</taxon>
        <taxon>Viridiplantae</taxon>
        <taxon>Streptophyta</taxon>
        <taxon>Embryophyta</taxon>
        <taxon>Tracheophyta</taxon>
        <taxon>Spermatophyta</taxon>
        <taxon>Magnoliopsida</taxon>
        <taxon>eudicotyledons</taxon>
        <taxon>Gunneridae</taxon>
        <taxon>Pentapetalae</taxon>
        <taxon>rosids</taxon>
        <taxon>malvids</taxon>
        <taxon>Malvales</taxon>
        <taxon>Malvaceae</taxon>
        <taxon>Malvoideae</taxon>
        <taxon>Gossypium</taxon>
    </lineage>
</organism>
<comment type="caution">
    <text evidence="2">The sequence shown here is derived from an EMBL/GenBank/DDBJ whole genome shotgun (WGS) entry which is preliminary data.</text>
</comment>
<name>A0A9D3W8M3_9ROSI</name>
<dbReference type="Proteomes" id="UP000828251">
    <property type="component" value="Unassembled WGS sequence"/>
</dbReference>
<evidence type="ECO:0000313" key="2">
    <source>
        <dbReference type="EMBL" id="KAH1114806.1"/>
    </source>
</evidence>
<reference evidence="2 3" key="1">
    <citation type="journal article" date="2021" name="Plant Biotechnol. J.">
        <title>Multi-omics assisted identification of the key and species-specific regulatory components of drought-tolerant mechanisms in Gossypium stocksii.</title>
        <authorList>
            <person name="Yu D."/>
            <person name="Ke L."/>
            <person name="Zhang D."/>
            <person name="Wu Y."/>
            <person name="Sun Y."/>
            <person name="Mei J."/>
            <person name="Sun J."/>
            <person name="Sun Y."/>
        </authorList>
    </citation>
    <scope>NUCLEOTIDE SEQUENCE [LARGE SCALE GENOMIC DNA]</scope>
    <source>
        <strain evidence="3">cv. E1</strain>
        <tissue evidence="2">Leaf</tissue>
    </source>
</reference>
<dbReference type="OrthoDB" id="1305902at2759"/>
<keyword evidence="3" id="KW-1185">Reference proteome</keyword>
<protein>
    <submittedName>
        <fullName evidence="2">Uncharacterized protein</fullName>
    </submittedName>
</protein>
<gene>
    <name evidence="2" type="ORF">J1N35_008184</name>
</gene>
<accession>A0A9D3W8M3</accession>
<feature type="region of interest" description="Disordered" evidence="1">
    <location>
        <begin position="51"/>
        <end position="118"/>
    </location>
</feature>